<dbReference type="RefSeq" id="WP_258990999.1">
    <property type="nucleotide sequence ID" value="NZ_JANUTS010000002.1"/>
</dbReference>
<evidence type="ECO:0000313" key="2">
    <source>
        <dbReference type="Proteomes" id="UP001204548"/>
    </source>
</evidence>
<sequence length="65" mass="7265">MDGEKAYFTDEEIAMTTNGDPTDGFRKYQLAGTYLSYYFDASTQCFPSVVVTRKPVTSSVGIYET</sequence>
<accession>A0AAW5P428</accession>
<dbReference type="EMBL" id="JANUTS010000002">
    <property type="protein sequence ID" value="MCS2795067.1"/>
    <property type="molecule type" value="Genomic_DNA"/>
</dbReference>
<name>A0AAW5P428_9BACE</name>
<reference evidence="1" key="1">
    <citation type="submission" date="2022-08" db="EMBL/GenBank/DDBJ databases">
        <title>Genome Sequencing of Bacteroides fragilis Group Isolates with Nanopore Technology.</title>
        <authorList>
            <person name="Tisza M.J."/>
            <person name="Smith D."/>
            <person name="Dekker J.P."/>
        </authorList>
    </citation>
    <scope>NUCLEOTIDE SEQUENCE</scope>
    <source>
        <strain evidence="1">BFG-351</strain>
    </source>
</reference>
<dbReference type="Proteomes" id="UP001204548">
    <property type="component" value="Unassembled WGS sequence"/>
</dbReference>
<evidence type="ECO:0000313" key="1">
    <source>
        <dbReference type="EMBL" id="MCS2795067.1"/>
    </source>
</evidence>
<dbReference type="AlphaFoldDB" id="A0AAW5P428"/>
<proteinExistence type="predicted"/>
<protein>
    <submittedName>
        <fullName evidence="1">Uncharacterized protein</fullName>
    </submittedName>
</protein>
<comment type="caution">
    <text evidence="1">The sequence shown here is derived from an EMBL/GenBank/DDBJ whole genome shotgun (WGS) entry which is preliminary data.</text>
</comment>
<feature type="non-terminal residue" evidence="1">
    <location>
        <position position="65"/>
    </location>
</feature>
<organism evidence="1 2">
    <name type="scientific">Bacteroides faecis</name>
    <dbReference type="NCBI Taxonomy" id="674529"/>
    <lineage>
        <taxon>Bacteria</taxon>
        <taxon>Pseudomonadati</taxon>
        <taxon>Bacteroidota</taxon>
        <taxon>Bacteroidia</taxon>
        <taxon>Bacteroidales</taxon>
        <taxon>Bacteroidaceae</taxon>
        <taxon>Bacteroides</taxon>
    </lineage>
</organism>
<gene>
    <name evidence="1" type="ORF">NXW97_24260</name>
</gene>